<evidence type="ECO:0000256" key="1">
    <source>
        <dbReference type="ARBA" id="ARBA00001947"/>
    </source>
</evidence>
<dbReference type="PANTHER" id="PTHR43161">
    <property type="entry name" value="SORBITOL DEHYDROGENASE"/>
    <property type="match status" value="1"/>
</dbReference>
<dbReference type="AlphaFoldDB" id="A0A1Y2IM16"/>
<feature type="domain" description="Enoyl reductase (ER)" evidence="7">
    <location>
        <begin position="8"/>
        <end position="347"/>
    </location>
</feature>
<accession>A0A1Y2IM16</accession>
<dbReference type="GO" id="GO:0000721">
    <property type="term" value="F:(R,R)-butanediol dehydrogenase activity"/>
    <property type="evidence" value="ECO:0007669"/>
    <property type="project" value="TreeGrafter"/>
</dbReference>
<dbReference type="GO" id="GO:0005737">
    <property type="term" value="C:cytoplasm"/>
    <property type="evidence" value="ECO:0007669"/>
    <property type="project" value="TreeGrafter"/>
</dbReference>
<dbReference type="GO" id="GO:0034079">
    <property type="term" value="P:butanediol biosynthetic process"/>
    <property type="evidence" value="ECO:0007669"/>
    <property type="project" value="TreeGrafter"/>
</dbReference>
<dbReference type="InterPro" id="IPR020843">
    <property type="entry name" value="ER"/>
</dbReference>
<evidence type="ECO:0000313" key="9">
    <source>
        <dbReference type="Proteomes" id="UP000193067"/>
    </source>
</evidence>
<dbReference type="CDD" id="cd08233">
    <property type="entry name" value="butanediol_DH_like"/>
    <property type="match status" value="1"/>
</dbReference>
<evidence type="ECO:0000256" key="2">
    <source>
        <dbReference type="ARBA" id="ARBA00008072"/>
    </source>
</evidence>
<dbReference type="InterPro" id="IPR036291">
    <property type="entry name" value="NAD(P)-bd_dom_sf"/>
</dbReference>
<keyword evidence="4 6" id="KW-0862">Zinc</keyword>
<evidence type="ECO:0000259" key="7">
    <source>
        <dbReference type="SMART" id="SM00829"/>
    </source>
</evidence>
<gene>
    <name evidence="8" type="ORF">PYCCODRAFT_1478766</name>
</gene>
<keyword evidence="5" id="KW-0560">Oxidoreductase</keyword>
<reference evidence="8 9" key="1">
    <citation type="journal article" date="2015" name="Biotechnol. Biofuels">
        <title>Enhanced degradation of softwood versus hardwood by the white-rot fungus Pycnoporus coccineus.</title>
        <authorList>
            <person name="Couturier M."/>
            <person name="Navarro D."/>
            <person name="Chevret D."/>
            <person name="Henrissat B."/>
            <person name="Piumi F."/>
            <person name="Ruiz-Duenas F.J."/>
            <person name="Martinez A.T."/>
            <person name="Grigoriev I.V."/>
            <person name="Riley R."/>
            <person name="Lipzen A."/>
            <person name="Berrin J.G."/>
            <person name="Master E.R."/>
            <person name="Rosso M.N."/>
        </authorList>
    </citation>
    <scope>NUCLEOTIDE SEQUENCE [LARGE SCALE GENOMIC DNA]</scope>
    <source>
        <strain evidence="8 9">BRFM310</strain>
    </source>
</reference>
<dbReference type="Gene3D" id="3.40.50.720">
    <property type="entry name" value="NAD(P)-binding Rossmann-like Domain"/>
    <property type="match status" value="1"/>
</dbReference>
<dbReference type="EMBL" id="KZ084114">
    <property type="protein sequence ID" value="OSD00992.1"/>
    <property type="molecule type" value="Genomic_DNA"/>
</dbReference>
<dbReference type="OrthoDB" id="3941538at2759"/>
<comment type="similarity">
    <text evidence="2 6">Belongs to the zinc-containing alcohol dehydrogenase family.</text>
</comment>
<keyword evidence="3 6" id="KW-0479">Metal-binding</keyword>
<evidence type="ECO:0000256" key="4">
    <source>
        <dbReference type="ARBA" id="ARBA00022833"/>
    </source>
</evidence>
<protein>
    <submittedName>
        <fullName evidence="8">GroES-like protein</fullName>
    </submittedName>
</protein>
<evidence type="ECO:0000313" key="8">
    <source>
        <dbReference type="EMBL" id="OSD00992.1"/>
    </source>
</evidence>
<dbReference type="InterPro" id="IPR013149">
    <property type="entry name" value="ADH-like_C"/>
</dbReference>
<name>A0A1Y2IM16_TRAC3</name>
<comment type="cofactor">
    <cofactor evidence="1 6">
        <name>Zn(2+)</name>
        <dbReference type="ChEBI" id="CHEBI:29105"/>
    </cofactor>
</comment>
<keyword evidence="9" id="KW-1185">Reference proteome</keyword>
<dbReference type="Pfam" id="PF08240">
    <property type="entry name" value="ADH_N"/>
    <property type="match status" value="1"/>
</dbReference>
<dbReference type="GO" id="GO:0008270">
    <property type="term" value="F:zinc ion binding"/>
    <property type="evidence" value="ECO:0007669"/>
    <property type="project" value="InterPro"/>
</dbReference>
<organism evidence="8 9">
    <name type="scientific">Trametes coccinea (strain BRFM310)</name>
    <name type="common">Pycnoporus coccineus</name>
    <dbReference type="NCBI Taxonomy" id="1353009"/>
    <lineage>
        <taxon>Eukaryota</taxon>
        <taxon>Fungi</taxon>
        <taxon>Dikarya</taxon>
        <taxon>Basidiomycota</taxon>
        <taxon>Agaricomycotina</taxon>
        <taxon>Agaricomycetes</taxon>
        <taxon>Polyporales</taxon>
        <taxon>Polyporaceae</taxon>
        <taxon>Trametes</taxon>
    </lineage>
</organism>
<dbReference type="SUPFAM" id="SSF50129">
    <property type="entry name" value="GroES-like"/>
    <property type="match status" value="1"/>
</dbReference>
<dbReference type="Pfam" id="PF00107">
    <property type="entry name" value="ADH_zinc_N"/>
    <property type="match status" value="1"/>
</dbReference>
<dbReference type="Proteomes" id="UP000193067">
    <property type="component" value="Unassembled WGS sequence"/>
</dbReference>
<evidence type="ECO:0000256" key="5">
    <source>
        <dbReference type="ARBA" id="ARBA00023002"/>
    </source>
</evidence>
<dbReference type="SUPFAM" id="SSF51735">
    <property type="entry name" value="NAD(P)-binding Rossmann-fold domains"/>
    <property type="match status" value="1"/>
</dbReference>
<dbReference type="SMART" id="SM00829">
    <property type="entry name" value="PKS_ER"/>
    <property type="match status" value="1"/>
</dbReference>
<evidence type="ECO:0000256" key="3">
    <source>
        <dbReference type="ARBA" id="ARBA00022723"/>
    </source>
</evidence>
<dbReference type="InterPro" id="IPR002328">
    <property type="entry name" value="ADH_Zn_CS"/>
</dbReference>
<dbReference type="PROSITE" id="PS00059">
    <property type="entry name" value="ADH_ZINC"/>
    <property type="match status" value="1"/>
</dbReference>
<sequence length="387" mass="41094">MRALRYYGPEDVRLDNIPEPSPKAGQVKVKVAWNGICGSDLHSWHAIIAGVSPTSTNPHPVTKETLPVTMGHEFSGTVAEVGPGVDASRFNVGTKVVVEPLISCMEPTCPFCSTGARNLCRNATFIGIGGRGGGLSEYVCVDQNQVFPIASHVPLDVAAIIEPLSVAWHAVKRSNLKAGDSVLVLGGGPIGLLTLRAAKAWGAKWIALSEPALKRRDLAIQHGADVVFDPTAPGVDLVAEIIRATEGRGADVVYDCAGLQQTLDAACLAVKPRGHVMNVAVWDHRPTLNIGSMTVKEFTLSSVLAYDRVHAEVVEAVGQGKFDGLESLITRRIGFEDFVEKGIKALLHEKDQHGESPLLSLYGATANKSSVRIVKILVSPEPGVGST</sequence>
<dbReference type="STRING" id="1353009.A0A1Y2IM16"/>
<evidence type="ECO:0000256" key="6">
    <source>
        <dbReference type="RuleBase" id="RU361277"/>
    </source>
</evidence>
<proteinExistence type="inferred from homology"/>
<dbReference type="Gene3D" id="3.90.180.10">
    <property type="entry name" value="Medium-chain alcohol dehydrogenases, catalytic domain"/>
    <property type="match status" value="1"/>
</dbReference>
<dbReference type="InterPro" id="IPR013154">
    <property type="entry name" value="ADH-like_N"/>
</dbReference>
<dbReference type="InterPro" id="IPR011032">
    <property type="entry name" value="GroES-like_sf"/>
</dbReference>
<dbReference type="PANTHER" id="PTHR43161:SF23">
    <property type="entry name" value="(R,R)-BUTANEDIOL DEHYDROGENASE-RELATED"/>
    <property type="match status" value="1"/>
</dbReference>